<gene>
    <name evidence="5" type="primary">hrpB</name>
    <name evidence="5" type="ORF">H5P30_00265</name>
</gene>
<keyword evidence="2 5" id="KW-0347">Helicase</keyword>
<organism evidence="5 6">
    <name type="scientific">Puniceicoccus vermicola</name>
    <dbReference type="NCBI Taxonomy" id="388746"/>
    <lineage>
        <taxon>Bacteria</taxon>
        <taxon>Pseudomonadati</taxon>
        <taxon>Verrucomicrobiota</taxon>
        <taxon>Opitutia</taxon>
        <taxon>Puniceicoccales</taxon>
        <taxon>Puniceicoccaceae</taxon>
        <taxon>Puniceicoccus</taxon>
    </lineage>
</organism>
<accession>A0A7X1AW79</accession>
<evidence type="ECO:0000256" key="1">
    <source>
        <dbReference type="ARBA" id="ARBA00022801"/>
    </source>
</evidence>
<dbReference type="PROSITE" id="PS51192">
    <property type="entry name" value="HELICASE_ATP_BIND_1"/>
    <property type="match status" value="1"/>
</dbReference>
<dbReference type="PANTHER" id="PTHR43519:SF1">
    <property type="entry name" value="ATP-DEPENDENT RNA HELICASE HRPB"/>
    <property type="match status" value="1"/>
</dbReference>
<dbReference type="Pfam" id="PF08482">
    <property type="entry name" value="HrpB_C"/>
    <property type="match status" value="1"/>
</dbReference>
<dbReference type="InterPro" id="IPR001650">
    <property type="entry name" value="Helicase_C-like"/>
</dbReference>
<dbReference type="SMART" id="SM00487">
    <property type="entry name" value="DEXDc"/>
    <property type="match status" value="1"/>
</dbReference>
<feature type="domain" description="Helicase C-terminal" evidence="4">
    <location>
        <begin position="199"/>
        <end position="367"/>
    </location>
</feature>
<feature type="domain" description="Helicase ATP-binding" evidence="3">
    <location>
        <begin position="13"/>
        <end position="173"/>
    </location>
</feature>
<dbReference type="Gene3D" id="1.20.120.1080">
    <property type="match status" value="1"/>
</dbReference>
<sequence>MELPIDQHREEILDSFREPGLSILLAPPGTGKSTRVPRFLAEGDRKVICIEPRRIAARSLAQRVASETGGTPGGLVGYRVRFDKKISRETRIEFVSRGVFLRQILSEPSSLDQYHAILLDEFHERQLETDWIFGYLLAQRNHHPHLRIGILSATLDPEPIRKLWPDSRTVEVESPLHDVEIRHTSRPTQFDARTATDRAVQAVLGLAQSGSSPDYLVFLPGYREIRQAVRNLREHPQMKGWDILALSGEQSPEEQDRAIRSSGRPRVVIATNLAESSLTVEGIRAVVDSGLARRMDYDPSRGINALRTVRVSLFSARQRSGRAGRIDPGICVRLWSEREERSLSLQDLPECQRLDLSDWLLQNLAGKQIAPEDFPWIDPPPPENLEQGWTLLRQLGAVTERTLTQHGSTLGQLPLHPRLAALIIEGTKRGVGPAAARLAALIEEERLIIPDTPAESRYAERRDQADFEADLRLLDAIEHGQSPSPGEGARLGAARQVLQQAKRLSRGLPPGSADSVEEMIRLRQCCLAGFPDRVARRLDRGTTTYLCRDGSTARLDRRTRVTGDEWILALDKKEMLVQGTRTAILCSPTNLEPSWIQESLGDSLSRNTGVFEDPTGRLLRQEILQLDAIELERNTLGDANDSDRASYFAEEAINGNIPLRKWTPAVDRWIQRMDCLRLHFPEFEIPEFDEEAKRTVLEMIAHETQTAKEFRNAEILPTLREWLSPEHRAMMNQILPEHYPIPERRKPLNIDYGTPESPRISLRIQEAMALKKHPHIANNRCRLTVELLAPNQRPVQVTQDLEAFWSTSYPQIRKDLRGRYPKHHWPESV</sequence>
<dbReference type="GO" id="GO:0004386">
    <property type="term" value="F:helicase activity"/>
    <property type="evidence" value="ECO:0007669"/>
    <property type="project" value="UniProtKB-KW"/>
</dbReference>
<keyword evidence="6" id="KW-1185">Reference proteome</keyword>
<dbReference type="PIRSF" id="PIRSF005496">
    <property type="entry name" value="ATP_hel_hrpB"/>
    <property type="match status" value="1"/>
</dbReference>
<dbReference type="AlphaFoldDB" id="A0A7X1AW79"/>
<evidence type="ECO:0000259" key="4">
    <source>
        <dbReference type="PROSITE" id="PS51194"/>
    </source>
</evidence>
<keyword evidence="2 5" id="KW-0547">Nucleotide-binding</keyword>
<dbReference type="Gene3D" id="3.40.50.300">
    <property type="entry name" value="P-loop containing nucleotide triphosphate hydrolases"/>
    <property type="match status" value="2"/>
</dbReference>
<protein>
    <submittedName>
        <fullName evidence="5">ATP-dependent helicase HrpB</fullName>
    </submittedName>
</protein>
<dbReference type="RefSeq" id="WP_185690966.1">
    <property type="nucleotide sequence ID" value="NZ_JACHVA010000005.1"/>
</dbReference>
<dbReference type="InterPro" id="IPR014001">
    <property type="entry name" value="Helicase_ATP-bd"/>
</dbReference>
<dbReference type="SMART" id="SM00490">
    <property type="entry name" value="HELICc"/>
    <property type="match status" value="1"/>
</dbReference>
<dbReference type="CDD" id="cd18791">
    <property type="entry name" value="SF2_C_RHA"/>
    <property type="match status" value="1"/>
</dbReference>
<evidence type="ECO:0000313" key="6">
    <source>
        <dbReference type="Proteomes" id="UP000525652"/>
    </source>
</evidence>
<dbReference type="PANTHER" id="PTHR43519">
    <property type="entry name" value="ATP-DEPENDENT RNA HELICASE HRPB"/>
    <property type="match status" value="1"/>
</dbReference>
<dbReference type="InterPro" id="IPR013689">
    <property type="entry name" value="RNA_helicase_ATP-dep_HrpB_C"/>
</dbReference>
<dbReference type="CDD" id="cd17917">
    <property type="entry name" value="DEXHc_RHA-like"/>
    <property type="match status" value="1"/>
</dbReference>
<proteinExistence type="predicted"/>
<keyword evidence="1" id="KW-0378">Hydrolase</keyword>
<dbReference type="InterPro" id="IPR007502">
    <property type="entry name" value="Helicase-assoc_dom"/>
</dbReference>
<dbReference type="NCBIfam" id="TIGR01970">
    <property type="entry name" value="DEAH_box_HrpB"/>
    <property type="match status" value="1"/>
</dbReference>
<evidence type="ECO:0000256" key="2">
    <source>
        <dbReference type="ARBA" id="ARBA00022806"/>
    </source>
</evidence>
<evidence type="ECO:0000313" key="5">
    <source>
        <dbReference type="EMBL" id="MBC2600208.1"/>
    </source>
</evidence>
<dbReference type="Proteomes" id="UP000525652">
    <property type="component" value="Unassembled WGS sequence"/>
</dbReference>
<dbReference type="InterPro" id="IPR027417">
    <property type="entry name" value="P-loop_NTPase"/>
</dbReference>
<keyword evidence="2 5" id="KW-0067">ATP-binding</keyword>
<name>A0A7X1AW79_9BACT</name>
<dbReference type="PROSITE" id="PS51194">
    <property type="entry name" value="HELICASE_CTER"/>
    <property type="match status" value="1"/>
</dbReference>
<dbReference type="SMART" id="SM00847">
    <property type="entry name" value="HA2"/>
    <property type="match status" value="1"/>
</dbReference>
<dbReference type="EMBL" id="JACHVA010000005">
    <property type="protein sequence ID" value="MBC2600208.1"/>
    <property type="molecule type" value="Genomic_DNA"/>
</dbReference>
<dbReference type="GO" id="GO:0016787">
    <property type="term" value="F:hydrolase activity"/>
    <property type="evidence" value="ECO:0007669"/>
    <property type="project" value="UniProtKB-KW"/>
</dbReference>
<evidence type="ECO:0000259" key="3">
    <source>
        <dbReference type="PROSITE" id="PS51192"/>
    </source>
</evidence>
<dbReference type="InterPro" id="IPR010225">
    <property type="entry name" value="HrpB"/>
</dbReference>
<comment type="caution">
    <text evidence="5">The sequence shown here is derived from an EMBL/GenBank/DDBJ whole genome shotgun (WGS) entry which is preliminary data.</text>
</comment>
<reference evidence="5 6" key="1">
    <citation type="submission" date="2020-07" db="EMBL/GenBank/DDBJ databases">
        <authorList>
            <person name="Feng X."/>
        </authorList>
    </citation>
    <scope>NUCLEOTIDE SEQUENCE [LARGE SCALE GENOMIC DNA]</scope>
    <source>
        <strain evidence="5 6">JCM14086</strain>
    </source>
</reference>
<dbReference type="SUPFAM" id="SSF52540">
    <property type="entry name" value="P-loop containing nucleoside triphosphate hydrolases"/>
    <property type="match status" value="1"/>
</dbReference>
<dbReference type="Pfam" id="PF00271">
    <property type="entry name" value="Helicase_C"/>
    <property type="match status" value="1"/>
</dbReference>